<keyword evidence="3" id="KW-1185">Reference proteome</keyword>
<evidence type="ECO:0000313" key="3">
    <source>
        <dbReference type="Proteomes" id="UP001500956"/>
    </source>
</evidence>
<dbReference type="Proteomes" id="UP001500956">
    <property type="component" value="Unassembled WGS sequence"/>
</dbReference>
<protein>
    <recommendedName>
        <fullName evidence="1">RAMA domain-containing protein</fullName>
    </recommendedName>
</protein>
<feature type="domain" description="RAMA" evidence="1">
    <location>
        <begin position="174"/>
        <end position="271"/>
    </location>
</feature>
<name>A0ABP8XXL2_9MICO</name>
<gene>
    <name evidence="2" type="ORF">GCM10023216_01070</name>
</gene>
<dbReference type="Pfam" id="PF18755">
    <property type="entry name" value="RAMA"/>
    <property type="match status" value="1"/>
</dbReference>
<reference evidence="3" key="1">
    <citation type="journal article" date="2019" name="Int. J. Syst. Evol. Microbiol.">
        <title>The Global Catalogue of Microorganisms (GCM) 10K type strain sequencing project: providing services to taxonomists for standard genome sequencing and annotation.</title>
        <authorList>
            <consortium name="The Broad Institute Genomics Platform"/>
            <consortium name="The Broad Institute Genome Sequencing Center for Infectious Disease"/>
            <person name="Wu L."/>
            <person name="Ma J."/>
        </authorList>
    </citation>
    <scope>NUCLEOTIDE SEQUENCE [LARGE SCALE GENOMIC DNA]</scope>
    <source>
        <strain evidence="3">JCM 18063</strain>
    </source>
</reference>
<dbReference type="RefSeq" id="WP_172152082.1">
    <property type="nucleotide sequence ID" value="NZ_BAABID010000002.1"/>
</dbReference>
<organism evidence="2 3">
    <name type="scientific">Isoptericola chiayiensis</name>
    <dbReference type="NCBI Taxonomy" id="579446"/>
    <lineage>
        <taxon>Bacteria</taxon>
        <taxon>Bacillati</taxon>
        <taxon>Actinomycetota</taxon>
        <taxon>Actinomycetes</taxon>
        <taxon>Micrococcales</taxon>
        <taxon>Promicromonosporaceae</taxon>
        <taxon>Isoptericola</taxon>
    </lineage>
</organism>
<proteinExistence type="predicted"/>
<accession>A0ABP8XXL2</accession>
<comment type="caution">
    <text evidence="2">The sequence shown here is derived from an EMBL/GenBank/DDBJ whole genome shotgun (WGS) entry which is preliminary data.</text>
</comment>
<sequence length="277" mass="29500">MAQVIPVNVQVPAASTAPLVADFVSHALRVAYAARRDVDRLSGDEWGVPGIYVLLTDDGSHHLYVGQAVDLRKRLLQHRSRPKLPWVRAVAIKRDTSHGFNSAEIGYLEGRVAAEVAAIPGVTVIEGRRDQDTTLPPHMLLSLDELLSSVLAALRLAGVDTHKEADEPEGKTLSASRRKRPTAKYGTVADLLALGLLRAGAEVHLSQGGRSANGTVTTSGEIVYGGVSYASPSKAAQQALGLQSSNGWTTWHVGNINGPTLDSLRDQIAETVGEVVE</sequence>
<evidence type="ECO:0000259" key="1">
    <source>
        <dbReference type="Pfam" id="PF18755"/>
    </source>
</evidence>
<evidence type="ECO:0000313" key="2">
    <source>
        <dbReference type="EMBL" id="GAA4716963.1"/>
    </source>
</evidence>
<dbReference type="EMBL" id="BAABID010000002">
    <property type="protein sequence ID" value="GAA4716963.1"/>
    <property type="molecule type" value="Genomic_DNA"/>
</dbReference>
<dbReference type="InterPro" id="IPR035901">
    <property type="entry name" value="GIY-YIG_endonuc_sf"/>
</dbReference>
<dbReference type="SUPFAM" id="SSF82771">
    <property type="entry name" value="GIY-YIG endonuclease"/>
    <property type="match status" value="1"/>
</dbReference>
<dbReference type="InterPro" id="IPR040843">
    <property type="entry name" value="RAMA"/>
</dbReference>